<sequence>MNVRYFPWMLGAGMCVLSAATPVFADSPALERTEHAASQVDVSGYLKPSSDAMSQTIFLGDRPVDHDFDVAKAGDYRISSQSFPGESGNYRISAVLKNADGDVLARDEGSDDSSGFDIAHHLTPGKYTVTVTGQRFSPARDGNQSVTVWVRNMASNDGRTQGLSDSNRVARLAPAATAASSAAVASSSSVSERSGEAGAPSASAPEAASVERERASAPVQSEGAQPANAEAEPAQRTIVREVPIRTNGDVLKFEVVKAGQVHVESATFGGYRGTYRLKVRLLDQNGRVVAEDAGTGGDGDFDLTTRLEPGVYTVHVEGQKYGSAHSGTNSFTLRIRQQDAS</sequence>
<reference evidence="3 4" key="1">
    <citation type="submission" date="2023-04" db="EMBL/GenBank/DDBJ databases">
        <title>A long-awaited taxogenomic arrangement of the family Halomonadaceae.</title>
        <authorList>
            <person name="De La Haba R."/>
            <person name="Chuvochina M."/>
            <person name="Wittouck S."/>
            <person name="Arahal D.R."/>
            <person name="Sanchez-Porro C."/>
            <person name="Hugenholtz P."/>
            <person name="Ventosa A."/>
        </authorList>
    </citation>
    <scope>NUCLEOTIDE SEQUENCE [LARGE SCALE GENOMIC DNA]</scope>
    <source>
        <strain evidence="3 4">DSM 22428</strain>
    </source>
</reference>
<feature type="chain" id="PRO_5045331131" description="Carboxypeptidase regulatory-like domain-containing protein" evidence="2">
    <location>
        <begin position="26"/>
        <end position="341"/>
    </location>
</feature>
<evidence type="ECO:0008006" key="5">
    <source>
        <dbReference type="Google" id="ProtNLM"/>
    </source>
</evidence>
<evidence type="ECO:0000256" key="2">
    <source>
        <dbReference type="SAM" id="SignalP"/>
    </source>
</evidence>
<protein>
    <recommendedName>
        <fullName evidence="5">Carboxypeptidase regulatory-like domain-containing protein</fullName>
    </recommendedName>
</protein>
<dbReference type="Proteomes" id="UP001269375">
    <property type="component" value="Unassembled WGS sequence"/>
</dbReference>
<dbReference type="Gene3D" id="2.60.120.380">
    <property type="match status" value="1"/>
</dbReference>
<feature type="signal peptide" evidence="2">
    <location>
        <begin position="1"/>
        <end position="25"/>
    </location>
</feature>
<accession>A0ABU1GXZ5</accession>
<gene>
    <name evidence="3" type="ORF">QC825_12605</name>
</gene>
<keyword evidence="4" id="KW-1185">Reference proteome</keyword>
<evidence type="ECO:0000313" key="4">
    <source>
        <dbReference type="Proteomes" id="UP001269375"/>
    </source>
</evidence>
<proteinExistence type="predicted"/>
<name>A0ABU1GXZ5_9GAMM</name>
<feature type="compositionally biased region" description="Low complexity" evidence="1">
    <location>
        <begin position="224"/>
        <end position="233"/>
    </location>
</feature>
<dbReference type="RefSeq" id="WP_251593697.1">
    <property type="nucleotide sequence ID" value="NZ_JAMLJI010000003.1"/>
</dbReference>
<dbReference type="EMBL" id="JARWAO010000007">
    <property type="protein sequence ID" value="MDR5896909.1"/>
    <property type="molecule type" value="Genomic_DNA"/>
</dbReference>
<feature type="compositionally biased region" description="Low complexity" evidence="1">
    <location>
        <begin position="186"/>
        <end position="208"/>
    </location>
</feature>
<evidence type="ECO:0000256" key="1">
    <source>
        <dbReference type="SAM" id="MobiDB-lite"/>
    </source>
</evidence>
<feature type="region of interest" description="Disordered" evidence="1">
    <location>
        <begin position="186"/>
        <end position="233"/>
    </location>
</feature>
<organism evidence="3 4">
    <name type="scientific">Larsenimonas suaedae</name>
    <dbReference type="NCBI Taxonomy" id="1851019"/>
    <lineage>
        <taxon>Bacteria</taxon>
        <taxon>Pseudomonadati</taxon>
        <taxon>Pseudomonadota</taxon>
        <taxon>Gammaproteobacteria</taxon>
        <taxon>Oceanospirillales</taxon>
        <taxon>Halomonadaceae</taxon>
        <taxon>Larsenimonas</taxon>
    </lineage>
</organism>
<keyword evidence="2" id="KW-0732">Signal</keyword>
<comment type="caution">
    <text evidence="3">The sequence shown here is derived from an EMBL/GenBank/DDBJ whole genome shotgun (WGS) entry which is preliminary data.</text>
</comment>
<evidence type="ECO:0000313" key="3">
    <source>
        <dbReference type="EMBL" id="MDR5896909.1"/>
    </source>
</evidence>